<dbReference type="PANTHER" id="PTHR19303:SF73">
    <property type="entry name" value="PROTEIN PDC2"/>
    <property type="match status" value="1"/>
</dbReference>
<dbReference type="GO" id="GO:0003677">
    <property type="term" value="F:DNA binding"/>
    <property type="evidence" value="ECO:0007669"/>
    <property type="project" value="UniProtKB-KW"/>
</dbReference>
<comment type="caution">
    <text evidence="3">The sequence shown here is derived from an EMBL/GenBank/DDBJ whole genome shotgun (WGS) entry which is preliminary data.</text>
</comment>
<feature type="domain" description="HTH CENPB-type" evidence="2">
    <location>
        <begin position="70"/>
        <end position="142"/>
    </location>
</feature>
<sequence length="184" mass="21534">IDAKMSLKRTTLTESQKRALCSYAHANKKKRIEYVNWVEEQWGLRVNESTISRILKTGEQRLNSELTSPDIKRHKPVLYPELEFTLKEFVLNYQHRPVLTDAILIEKARKLANELEIPRDALQFSPGWLQKFKDRNSICLRKLEGEAMSADENAISNTLPLLRQRCSNYSVDRIYNMDETGLFY</sequence>
<dbReference type="EMBL" id="CAJVPJ010004692">
    <property type="protein sequence ID" value="CAG8654697.1"/>
    <property type="molecule type" value="Genomic_DNA"/>
</dbReference>
<gene>
    <name evidence="3" type="ORF">POCULU_LOCUS10137</name>
</gene>
<dbReference type="SMART" id="SM00674">
    <property type="entry name" value="CENPB"/>
    <property type="match status" value="1"/>
</dbReference>
<dbReference type="InterPro" id="IPR050863">
    <property type="entry name" value="CenT-Element_Derived"/>
</dbReference>
<evidence type="ECO:0000313" key="4">
    <source>
        <dbReference type="Proteomes" id="UP000789572"/>
    </source>
</evidence>
<keyword evidence="4" id="KW-1185">Reference proteome</keyword>
<accession>A0A9N9E059</accession>
<dbReference type="SUPFAM" id="SSF46689">
    <property type="entry name" value="Homeodomain-like"/>
    <property type="match status" value="2"/>
</dbReference>
<dbReference type="InterPro" id="IPR009057">
    <property type="entry name" value="Homeodomain-like_sf"/>
</dbReference>
<dbReference type="Pfam" id="PF03221">
    <property type="entry name" value="HTH_Tnp_Tc5"/>
    <property type="match status" value="1"/>
</dbReference>
<evidence type="ECO:0000313" key="3">
    <source>
        <dbReference type="EMBL" id="CAG8654697.1"/>
    </source>
</evidence>
<dbReference type="GO" id="GO:0005634">
    <property type="term" value="C:nucleus"/>
    <property type="evidence" value="ECO:0007669"/>
    <property type="project" value="TreeGrafter"/>
</dbReference>
<reference evidence="3" key="1">
    <citation type="submission" date="2021-06" db="EMBL/GenBank/DDBJ databases">
        <authorList>
            <person name="Kallberg Y."/>
            <person name="Tangrot J."/>
            <person name="Rosling A."/>
        </authorList>
    </citation>
    <scope>NUCLEOTIDE SEQUENCE</scope>
    <source>
        <strain evidence="3">IA702</strain>
    </source>
</reference>
<dbReference type="InterPro" id="IPR041188">
    <property type="entry name" value="HTH_ABP1_N"/>
</dbReference>
<proteinExistence type="predicted"/>
<evidence type="ECO:0000259" key="2">
    <source>
        <dbReference type="PROSITE" id="PS51253"/>
    </source>
</evidence>
<protein>
    <submittedName>
        <fullName evidence="3">3110_t:CDS:1</fullName>
    </submittedName>
</protein>
<feature type="non-terminal residue" evidence="3">
    <location>
        <position position="1"/>
    </location>
</feature>
<feature type="non-terminal residue" evidence="3">
    <location>
        <position position="184"/>
    </location>
</feature>
<keyword evidence="1" id="KW-0238">DNA-binding</keyword>
<dbReference type="PANTHER" id="PTHR19303">
    <property type="entry name" value="TRANSPOSON"/>
    <property type="match status" value="1"/>
</dbReference>
<evidence type="ECO:0000256" key="1">
    <source>
        <dbReference type="ARBA" id="ARBA00023125"/>
    </source>
</evidence>
<dbReference type="Proteomes" id="UP000789572">
    <property type="component" value="Unassembled WGS sequence"/>
</dbReference>
<dbReference type="AlphaFoldDB" id="A0A9N9E059"/>
<dbReference type="Pfam" id="PF18107">
    <property type="entry name" value="HTH_ABP1_N"/>
    <property type="match status" value="1"/>
</dbReference>
<dbReference type="PROSITE" id="PS51253">
    <property type="entry name" value="HTH_CENPB"/>
    <property type="match status" value="1"/>
</dbReference>
<dbReference type="InterPro" id="IPR006600">
    <property type="entry name" value="HTH_CenpB_DNA-bd_dom"/>
</dbReference>
<name>A0A9N9E059_9GLOM</name>
<organism evidence="3 4">
    <name type="scientific">Paraglomus occultum</name>
    <dbReference type="NCBI Taxonomy" id="144539"/>
    <lineage>
        <taxon>Eukaryota</taxon>
        <taxon>Fungi</taxon>
        <taxon>Fungi incertae sedis</taxon>
        <taxon>Mucoromycota</taxon>
        <taxon>Glomeromycotina</taxon>
        <taxon>Glomeromycetes</taxon>
        <taxon>Paraglomerales</taxon>
        <taxon>Paraglomeraceae</taxon>
        <taxon>Paraglomus</taxon>
    </lineage>
</organism>
<dbReference type="OrthoDB" id="2433378at2759"/>
<dbReference type="Gene3D" id="1.10.10.60">
    <property type="entry name" value="Homeodomain-like"/>
    <property type="match status" value="2"/>
</dbReference>